<feature type="signal peptide" evidence="6">
    <location>
        <begin position="1"/>
        <end position="20"/>
    </location>
</feature>
<protein>
    <submittedName>
        <fullName evidence="7">Putative cys1 protein</fullName>
    </submittedName>
</protein>
<dbReference type="PANTHER" id="PTHR47033">
    <property type="entry name" value="CYSTATIN-M"/>
    <property type="match status" value="1"/>
</dbReference>
<keyword evidence="8" id="KW-1185">Reference proteome</keyword>
<feature type="chain" id="PRO_5018534070" evidence="6">
    <location>
        <begin position="21"/>
        <end position="1070"/>
    </location>
</feature>
<dbReference type="EMBL" id="DF143187">
    <property type="protein sequence ID" value="GAA51692.1"/>
    <property type="molecule type" value="Genomic_DNA"/>
</dbReference>
<keyword evidence="5" id="KW-1015">Disulfide bond</keyword>
<keyword evidence="4" id="KW-0789">Thiol protease inhibitor</keyword>
<dbReference type="AlphaFoldDB" id="G7YFF9"/>
<dbReference type="SUPFAM" id="SSF54403">
    <property type="entry name" value="Cystatin/monellin"/>
    <property type="match status" value="3"/>
</dbReference>
<comment type="subcellular location">
    <subcellularLocation>
        <location evidence="1">Secreted</location>
    </subcellularLocation>
</comment>
<name>G7YFF9_CLOSI</name>
<keyword evidence="2" id="KW-0964">Secreted</keyword>
<evidence type="ECO:0000256" key="2">
    <source>
        <dbReference type="ARBA" id="ARBA00022525"/>
    </source>
</evidence>
<evidence type="ECO:0000256" key="3">
    <source>
        <dbReference type="ARBA" id="ARBA00022690"/>
    </source>
</evidence>
<sequence length="1070" mass="123539">MYYIQGFVVILAACLTSCISQWDEEKRSLSEAELKSNFFRQLLEQANEKCNLASNETIWYKQEGIIGGSKQSEIICQIEIWHNPKTNTSTVKVREIWMIKNSDTVIAETVHVSNENERGLDRALIEEAIMNLNNYGKKPKLFKYSRSVEITLQVFTLKTYPMRNFARSDIRFLSTEEVHEQSFQDLLKIVMRRYNSGSFSENVSKAIKVENAHIESGRDVITKFTLWAQETPCKKQSNLLMNDDNFATVCKIPDELPIKRPAETCDVKVTKVNSISANGYTVELRNYKFIPNYNLSLYREMQYVQRGTAEDKIKMKIAKRVVERYNTEHNDLYKYQLESIQNAKWMISAGRLFSMNVTMEAFACKNKNDISCANLLKQVRLVVVHVYRHCEASALDRPWPFKEAINFTNCWKETILRQSVKGVWSLLSSRELSQMQSGEMFKSIVKKYRDGSMILGQMKNYQLSGGFKLMGYECEVALVQQKGKPNEIYLHRCILRPSSDGGNQEAGSKKIPVEQKRLTFQSKLRNIVELYNNISNDVYYHRLFDIEEPVTQFDCWSVRRAWQLDCKRFITNRGDIISAGLSAKLGEQTNNQSAHPSYLYSTTLPVQSLYRFLKELLFNKVWQHTTSCVANIFENPSNASMQINLQDCKLSKMTDPIRVQSTSDDLQASNYFRELLSNAVLAFNLKSDAKLLYQSHLVEAIVRSEENPSKLHFTLILSQTSCRKWEDVLAFRLDRNELCHTDPPAPPLVLCKVNIVEFDKRTEINLDNCKYIHGGNYALPRPQNARERSTTLFQQVVQNAVSLFNHQTDSEYWFNLVAVENPTIEQVFGIQYTFTLHMLPAQCLIIKSPDGTAEYVSREHCNYIKPDFMVSCRARFWRRAWNDLHETLDVSDCDLIPISHTWSAGIENTSPLKELGESTMYCLESIARRLVELFAEQQNLGQPYEIVSIENVVEYLVPGKRLTFDLYMKPASMTQKCSFKDARKCGVKKEFFKCLASYWWKDWKEQETLELFNCTTVSSQAGVRSLIKGVSAVDDPELEEMGSKVVGIYNEKVSKFYIFGKETIDNITQK</sequence>
<evidence type="ECO:0000313" key="8">
    <source>
        <dbReference type="Proteomes" id="UP000008909"/>
    </source>
</evidence>
<evidence type="ECO:0000256" key="6">
    <source>
        <dbReference type="SAM" id="SignalP"/>
    </source>
</evidence>
<dbReference type="InterPro" id="IPR046350">
    <property type="entry name" value="Cystatin_sf"/>
</dbReference>
<dbReference type="PANTHER" id="PTHR47033:SF1">
    <property type="entry name" value="CYSTATIN-M"/>
    <property type="match status" value="1"/>
</dbReference>
<reference evidence="7" key="1">
    <citation type="journal article" date="2011" name="Genome Biol.">
        <title>The draft genome of the carcinogenic human liver fluke Clonorchis sinensis.</title>
        <authorList>
            <person name="Wang X."/>
            <person name="Chen W."/>
            <person name="Huang Y."/>
            <person name="Sun J."/>
            <person name="Men J."/>
            <person name="Liu H."/>
            <person name="Luo F."/>
            <person name="Guo L."/>
            <person name="Lv X."/>
            <person name="Deng C."/>
            <person name="Zhou C."/>
            <person name="Fan Y."/>
            <person name="Li X."/>
            <person name="Huang L."/>
            <person name="Hu Y."/>
            <person name="Liang C."/>
            <person name="Hu X."/>
            <person name="Xu J."/>
            <person name="Yu X."/>
        </authorList>
    </citation>
    <scope>NUCLEOTIDE SEQUENCE [LARGE SCALE GENOMIC DNA]</scope>
    <source>
        <strain evidence="7">Henan</strain>
    </source>
</reference>
<dbReference type="Gene3D" id="3.10.450.10">
    <property type="match status" value="4"/>
</dbReference>
<accession>G7YFF9</accession>
<keyword evidence="6" id="KW-0732">Signal</keyword>
<proteinExistence type="predicted"/>
<gene>
    <name evidence="7" type="ORF">CLF_106631</name>
</gene>
<evidence type="ECO:0000313" key="7">
    <source>
        <dbReference type="EMBL" id="GAA51692.1"/>
    </source>
</evidence>
<keyword evidence="3" id="KW-0646">Protease inhibitor</keyword>
<feature type="non-terminal residue" evidence="7">
    <location>
        <position position="1070"/>
    </location>
</feature>
<evidence type="ECO:0000256" key="1">
    <source>
        <dbReference type="ARBA" id="ARBA00004613"/>
    </source>
</evidence>
<dbReference type="GO" id="GO:0004869">
    <property type="term" value="F:cysteine-type endopeptidase inhibitor activity"/>
    <property type="evidence" value="ECO:0007669"/>
    <property type="project" value="UniProtKB-KW"/>
</dbReference>
<evidence type="ECO:0000256" key="5">
    <source>
        <dbReference type="ARBA" id="ARBA00023157"/>
    </source>
</evidence>
<dbReference type="Proteomes" id="UP000008909">
    <property type="component" value="Unassembled WGS sequence"/>
</dbReference>
<dbReference type="GO" id="GO:0070062">
    <property type="term" value="C:extracellular exosome"/>
    <property type="evidence" value="ECO:0007669"/>
    <property type="project" value="TreeGrafter"/>
</dbReference>
<evidence type="ECO:0000256" key="4">
    <source>
        <dbReference type="ARBA" id="ARBA00022704"/>
    </source>
</evidence>
<reference key="2">
    <citation type="submission" date="2011-10" db="EMBL/GenBank/DDBJ databases">
        <title>The genome and transcriptome sequence of Clonorchis sinensis provide insights into the carcinogenic liver fluke.</title>
        <authorList>
            <person name="Wang X."/>
            <person name="Huang Y."/>
            <person name="Chen W."/>
            <person name="Liu H."/>
            <person name="Guo L."/>
            <person name="Chen Y."/>
            <person name="Luo F."/>
            <person name="Zhou W."/>
            <person name="Sun J."/>
            <person name="Mao Q."/>
            <person name="Liang P."/>
            <person name="Zhou C."/>
            <person name="Tian Y."/>
            <person name="Men J."/>
            <person name="Lv X."/>
            <person name="Huang L."/>
            <person name="Zhou J."/>
            <person name="Hu Y."/>
            <person name="Li R."/>
            <person name="Zhang F."/>
            <person name="Lei H."/>
            <person name="Li X."/>
            <person name="Hu X."/>
            <person name="Liang C."/>
            <person name="Xu J."/>
            <person name="Wu Z."/>
            <person name="Yu X."/>
        </authorList>
    </citation>
    <scope>NUCLEOTIDE SEQUENCE</scope>
    <source>
        <strain>Henan</strain>
    </source>
</reference>
<organism evidence="7 8">
    <name type="scientific">Clonorchis sinensis</name>
    <name type="common">Chinese liver fluke</name>
    <dbReference type="NCBI Taxonomy" id="79923"/>
    <lineage>
        <taxon>Eukaryota</taxon>
        <taxon>Metazoa</taxon>
        <taxon>Spiralia</taxon>
        <taxon>Lophotrochozoa</taxon>
        <taxon>Platyhelminthes</taxon>
        <taxon>Trematoda</taxon>
        <taxon>Digenea</taxon>
        <taxon>Opisthorchiida</taxon>
        <taxon>Opisthorchiata</taxon>
        <taxon>Opisthorchiidae</taxon>
        <taxon>Clonorchis</taxon>
    </lineage>
</organism>